<organism evidence="6 7">
    <name type="scientific">Actinia tenebrosa</name>
    <name type="common">Australian red waratah sea anemone</name>
    <dbReference type="NCBI Taxonomy" id="6105"/>
    <lineage>
        <taxon>Eukaryota</taxon>
        <taxon>Metazoa</taxon>
        <taxon>Cnidaria</taxon>
        <taxon>Anthozoa</taxon>
        <taxon>Hexacorallia</taxon>
        <taxon>Actiniaria</taxon>
        <taxon>Actiniidae</taxon>
        <taxon>Actinia</taxon>
    </lineage>
</organism>
<dbReference type="RefSeq" id="XP_031559913.1">
    <property type="nucleotide sequence ID" value="XM_031704053.1"/>
</dbReference>
<evidence type="ECO:0000256" key="1">
    <source>
        <dbReference type="ARBA" id="ARBA00022574"/>
    </source>
</evidence>
<sequence>MAEFKDACIPHHDWPATIMSVDCTGSHVVLGARKGLGFIKMDNPSVIAKKVMRNSKWECGTTEWNPHLSHKDILASVSNQKAEIWRWREGSGVQQQILRAHTRAISDLNWSWYDPQLISTCSVDQFVYIWDLRDSKKPATSLQAVVGASQVKWNREDRNVLATSHDGDIRVWDLRKGNTPVVYITAHLSKVHGIDWSHHSGTSLATCSNDSTVKLWNTKNPQQPEAKLNASYPVWRARYTPFGHGLVTVVVPQLRRGENSLCLWNTVDMTSTVPPPVHTFEGHTDVVLDFHWRSHADNGEEEFQLISWSKDNCLRLWAVEPLTIAACSDKPQGDRDGVINLSVEALAGGNQMNGSFEVIKDKRSSSTPQTLQQEFALINVNIPNVIVEQMDASQRCCTLSVASSTKVTLSIHFPSMYPDNAIPSFEFTPDTTLPLNTKTKLIKTLRETAQNHVKLNQTCLEPCLRQLVSHLEEVAVQEERVMDLPPQIPYRRDPVTYGSYQDAAIPFPRTSGARFAANGLLVCFTRPNASNEPTPRSLSALSAYNCRPGSGPALPPLIKSSNTLTVNPRHSHTFSSFGKQLLGGSQRKGILRTLSQEGSNRHMSSRNASTSGIVEIRDVSVLMPLHQTLAQAYTLEGNDVVEICKKNQSAAMSVGRRDLVQTWSLLALVLDRTLAQFAEIVDITPWARHPFGRDLIKSLMNYYLKIHDIQTLGMLACIMCHPSLPEPLKPPKVLPAAHLPGSKSFTFGTTLISSSPPIIYETAFPTIKRTKSAASSANTTEPSPSEMPWSEVSMPYDSWTPPEFIVKKDLMEELRKKHENSCRMTKSNKVSLHDHFKRLYSDVLYRWNMLDKRVEVLKFLSKPQETGKGIEFSTRCFKCRQKIIGAHCVSCMRFGLQCSICNVAVRGASNICIACGHGGHTYHMIKWFETMNVCPTGCGCVCFKDGQLISE</sequence>
<feature type="domain" description="RWD" evidence="5">
    <location>
        <begin position="373"/>
        <end position="474"/>
    </location>
</feature>
<name>A0A6P8HWZ1_ACTTE</name>
<dbReference type="InterPro" id="IPR001680">
    <property type="entry name" value="WD40_rpt"/>
</dbReference>
<accession>A0A6P8HWZ1</accession>
<keyword evidence="1 4" id="KW-0853">WD repeat</keyword>
<dbReference type="SMART" id="SM00591">
    <property type="entry name" value="RWD"/>
    <property type="match status" value="1"/>
</dbReference>
<evidence type="ECO:0000256" key="2">
    <source>
        <dbReference type="ARBA" id="ARBA00022737"/>
    </source>
</evidence>
<dbReference type="SMART" id="SM00320">
    <property type="entry name" value="WD40"/>
    <property type="match status" value="4"/>
</dbReference>
<dbReference type="GeneID" id="116296091"/>
<dbReference type="KEGG" id="aten:116296091"/>
<dbReference type="PRINTS" id="PR00320">
    <property type="entry name" value="GPROTEINBRPT"/>
</dbReference>
<feature type="repeat" description="WD" evidence="4">
    <location>
        <begin position="184"/>
        <end position="226"/>
    </location>
</feature>
<comment type="similarity">
    <text evidence="3">Belongs to the WD repeat WDR59 family.</text>
</comment>
<dbReference type="PROSITE" id="PS50082">
    <property type="entry name" value="WD_REPEATS_2"/>
    <property type="match status" value="3"/>
</dbReference>
<dbReference type="OrthoDB" id="311712at2759"/>
<evidence type="ECO:0000313" key="6">
    <source>
        <dbReference type="Proteomes" id="UP000515163"/>
    </source>
</evidence>
<dbReference type="Gene3D" id="2.130.10.10">
    <property type="entry name" value="YVTN repeat-like/Quinoprotein amine dehydrogenase"/>
    <property type="match status" value="1"/>
</dbReference>
<dbReference type="InterPro" id="IPR039456">
    <property type="entry name" value="WDR59_mRING-H2-C3H3C2"/>
</dbReference>
<protein>
    <submittedName>
        <fullName evidence="7">GATOR complex protein WDR59-like</fullName>
    </submittedName>
</protein>
<dbReference type="CDD" id="cd16692">
    <property type="entry name" value="mRING-H2-C3H3C2_WDR59"/>
    <property type="match status" value="1"/>
</dbReference>
<dbReference type="GO" id="GO:0034198">
    <property type="term" value="P:cellular response to amino acid starvation"/>
    <property type="evidence" value="ECO:0007669"/>
    <property type="project" value="TreeGrafter"/>
</dbReference>
<dbReference type="InterPro" id="IPR049567">
    <property type="entry name" value="WDR59-like"/>
</dbReference>
<dbReference type="PROSITE" id="PS00678">
    <property type="entry name" value="WD_REPEATS_1"/>
    <property type="match status" value="3"/>
</dbReference>
<dbReference type="InterPro" id="IPR006575">
    <property type="entry name" value="RWD_dom"/>
</dbReference>
<dbReference type="Pfam" id="PF00400">
    <property type="entry name" value="WD40"/>
    <property type="match status" value="3"/>
</dbReference>
<dbReference type="Proteomes" id="UP000515163">
    <property type="component" value="Unplaced"/>
</dbReference>
<feature type="repeat" description="WD" evidence="4">
    <location>
        <begin position="151"/>
        <end position="182"/>
    </location>
</feature>
<evidence type="ECO:0000256" key="3">
    <source>
        <dbReference type="ARBA" id="ARBA00038452"/>
    </source>
</evidence>
<evidence type="ECO:0000256" key="4">
    <source>
        <dbReference type="PROSITE-ProRule" id="PRU00221"/>
    </source>
</evidence>
<proteinExistence type="inferred from homology"/>
<feature type="repeat" description="WD" evidence="4">
    <location>
        <begin position="98"/>
        <end position="140"/>
    </location>
</feature>
<dbReference type="InterPro" id="IPR020472">
    <property type="entry name" value="WD40_PAC1"/>
</dbReference>
<dbReference type="Pfam" id="PF17120">
    <property type="entry name" value="zf-RING_16"/>
    <property type="match status" value="1"/>
</dbReference>
<dbReference type="Pfam" id="PF05773">
    <property type="entry name" value="RWD"/>
    <property type="match status" value="1"/>
</dbReference>
<dbReference type="PROSITE" id="PS50908">
    <property type="entry name" value="RWD"/>
    <property type="match status" value="1"/>
</dbReference>
<dbReference type="InterPro" id="IPR019775">
    <property type="entry name" value="WD40_repeat_CS"/>
</dbReference>
<dbReference type="SUPFAM" id="SSF50978">
    <property type="entry name" value="WD40 repeat-like"/>
    <property type="match status" value="1"/>
</dbReference>
<evidence type="ECO:0000259" key="5">
    <source>
        <dbReference type="PROSITE" id="PS50908"/>
    </source>
</evidence>
<evidence type="ECO:0000313" key="7">
    <source>
        <dbReference type="RefSeq" id="XP_031559913.1"/>
    </source>
</evidence>
<reference evidence="7" key="1">
    <citation type="submission" date="2025-08" db="UniProtKB">
        <authorList>
            <consortium name="RefSeq"/>
        </authorList>
    </citation>
    <scope>IDENTIFICATION</scope>
    <source>
        <tissue evidence="7">Tentacle</tissue>
    </source>
</reference>
<keyword evidence="6" id="KW-1185">Reference proteome</keyword>
<keyword evidence="2" id="KW-0677">Repeat</keyword>
<dbReference type="InterPro" id="IPR016135">
    <property type="entry name" value="UBQ-conjugating_enzyme/RWD"/>
</dbReference>
<dbReference type="PANTHER" id="PTHR46170">
    <property type="entry name" value="GATOR COMPLEX PROTEIN WDR59"/>
    <property type="match status" value="1"/>
</dbReference>
<dbReference type="AlphaFoldDB" id="A0A6P8HWZ1"/>
<dbReference type="InterPro" id="IPR049566">
    <property type="entry name" value="WDR59_RTC1-like_RING_Znf"/>
</dbReference>
<dbReference type="InterPro" id="IPR015943">
    <property type="entry name" value="WD40/YVTN_repeat-like_dom_sf"/>
</dbReference>
<dbReference type="PROSITE" id="PS50294">
    <property type="entry name" value="WD_REPEATS_REGION"/>
    <property type="match status" value="1"/>
</dbReference>
<dbReference type="InParanoid" id="A0A6P8HWZ1"/>
<dbReference type="GO" id="GO:0005774">
    <property type="term" value="C:vacuolar membrane"/>
    <property type="evidence" value="ECO:0007669"/>
    <property type="project" value="TreeGrafter"/>
</dbReference>
<dbReference type="InterPro" id="IPR036322">
    <property type="entry name" value="WD40_repeat_dom_sf"/>
</dbReference>
<dbReference type="GO" id="GO:0035591">
    <property type="term" value="F:signaling adaptor activity"/>
    <property type="evidence" value="ECO:0007669"/>
    <property type="project" value="TreeGrafter"/>
</dbReference>
<dbReference type="GO" id="GO:0035859">
    <property type="term" value="C:Seh1-associated complex"/>
    <property type="evidence" value="ECO:0007669"/>
    <property type="project" value="TreeGrafter"/>
</dbReference>
<dbReference type="GO" id="GO:1904263">
    <property type="term" value="P:positive regulation of TORC1 signaling"/>
    <property type="evidence" value="ECO:0007669"/>
    <property type="project" value="TreeGrafter"/>
</dbReference>
<dbReference type="FunCoup" id="A0A6P8HWZ1">
    <property type="interactions" value="1720"/>
</dbReference>
<dbReference type="Gene3D" id="3.10.110.10">
    <property type="entry name" value="Ubiquitin Conjugating Enzyme"/>
    <property type="match status" value="1"/>
</dbReference>
<dbReference type="PANTHER" id="PTHR46170:SF1">
    <property type="entry name" value="GATOR COMPLEX PROTEIN WDR59"/>
    <property type="match status" value="1"/>
</dbReference>
<gene>
    <name evidence="7" type="primary">LOC116296091</name>
</gene>